<dbReference type="InterPro" id="IPR023696">
    <property type="entry name" value="Ureohydrolase_dom_sf"/>
</dbReference>
<evidence type="ECO:0000256" key="1">
    <source>
        <dbReference type="ARBA" id="ARBA00005947"/>
    </source>
</evidence>
<dbReference type="InterPro" id="IPR037138">
    <property type="entry name" value="His_deacetylse_dom_sf"/>
</dbReference>
<dbReference type="AlphaFoldDB" id="A0A090CYQ4"/>
<evidence type="ECO:0000313" key="4">
    <source>
        <dbReference type="Proteomes" id="UP000031552"/>
    </source>
</evidence>
<dbReference type="InterPro" id="IPR000286">
    <property type="entry name" value="HDACs"/>
</dbReference>
<evidence type="ECO:0000259" key="2">
    <source>
        <dbReference type="Pfam" id="PF00850"/>
    </source>
</evidence>
<dbReference type="GO" id="GO:0004407">
    <property type="term" value="F:histone deacetylase activity"/>
    <property type="evidence" value="ECO:0007669"/>
    <property type="project" value="TreeGrafter"/>
</dbReference>
<dbReference type="EMBL" id="CCEJ010000004">
    <property type="protein sequence ID" value="CDR33772.1"/>
    <property type="molecule type" value="Genomic_DNA"/>
</dbReference>
<reference evidence="3" key="2">
    <citation type="submission" date="2014-09" db="EMBL/GenBank/DDBJ databases">
        <title>Criblamydia sequanensis harbors a mega-plasmid encoding arsenite resistance.</title>
        <authorList>
            <person name="Bertelli C."/>
            <person name="Goesmann A."/>
            <person name="Greub G."/>
        </authorList>
    </citation>
    <scope>NUCLEOTIDE SEQUENCE [LARGE SCALE GENOMIC DNA]</scope>
    <source>
        <strain evidence="3">CRIB-18</strain>
    </source>
</reference>
<dbReference type="STRING" id="1437425.CSEC_0945"/>
<dbReference type="PRINTS" id="PR01270">
    <property type="entry name" value="HDASUPER"/>
</dbReference>
<dbReference type="Gene3D" id="3.40.800.20">
    <property type="entry name" value="Histone deacetylase domain"/>
    <property type="match status" value="1"/>
</dbReference>
<proteinExistence type="inferred from homology"/>
<accession>A0A090CYQ4</accession>
<name>A0A090CYQ4_9BACT</name>
<comment type="similarity">
    <text evidence="1">Belongs to the histone deacetylase family.</text>
</comment>
<comment type="caution">
    <text evidence="3">The sequence shown here is derived from an EMBL/GenBank/DDBJ whole genome shotgun (WGS) entry which is preliminary data.</text>
</comment>
<organism evidence="3 4">
    <name type="scientific">Candidatus Criblamydia sequanensis CRIB-18</name>
    <dbReference type="NCBI Taxonomy" id="1437425"/>
    <lineage>
        <taxon>Bacteria</taxon>
        <taxon>Pseudomonadati</taxon>
        <taxon>Chlamydiota</taxon>
        <taxon>Chlamydiia</taxon>
        <taxon>Parachlamydiales</taxon>
        <taxon>Candidatus Criblamydiaceae</taxon>
        <taxon>Candidatus Criblamydia</taxon>
    </lineage>
</organism>
<dbReference type="eggNOG" id="COG0123">
    <property type="taxonomic scope" value="Bacteria"/>
</dbReference>
<dbReference type="RefSeq" id="WP_041017320.1">
    <property type="nucleotide sequence ID" value="NZ_CCEJ010000004.1"/>
</dbReference>
<reference evidence="3" key="1">
    <citation type="submission" date="2013-12" db="EMBL/GenBank/DDBJ databases">
        <authorList>
            <person name="Linke B."/>
        </authorList>
    </citation>
    <scope>NUCLEOTIDE SEQUENCE [LARGE SCALE GENOMIC DNA]</scope>
    <source>
        <strain evidence="3">CRIB-18</strain>
    </source>
</reference>
<dbReference type="PANTHER" id="PTHR10625:SF10">
    <property type="entry name" value="HISTONE DEACETYLASE HDAC1"/>
    <property type="match status" value="1"/>
</dbReference>
<dbReference type="CDD" id="cd09992">
    <property type="entry name" value="HDAC_classII"/>
    <property type="match status" value="1"/>
</dbReference>
<sequence>MKTAIVSNPIMLGHFTGRDHPESPHRLSAILTALESQNLLTEKNFFIGEPAPRDSLLYCHNKTYVDLAEKESSEAPLYDPVLLSTGDVALTLNSFQAALTAVGCSLLAADLVLSKKFPTSFAVVRPPGHHATATKGMGFCLFNNAGITARHLQKKHGLKRILILDWDVHHGNGTQDIFYEDGDIFYFSTHQEDIYPFTGFSDEKGKNKGYLANLNFPISPDLNTNETFLYAYQDLLVNEMRRFKPECILISCGFDAHILDPLGGLRIRTETYEKASRAILEIAREHAEGRVISILEGGYNPKAIAECSLAHVKALSN</sequence>
<evidence type="ECO:0000313" key="3">
    <source>
        <dbReference type="EMBL" id="CDR33772.1"/>
    </source>
</evidence>
<protein>
    <submittedName>
        <fullName evidence="3">Histone deacetylase superfamily protein</fullName>
    </submittedName>
</protein>
<dbReference type="SUPFAM" id="SSF52768">
    <property type="entry name" value="Arginase/deacetylase"/>
    <property type="match status" value="1"/>
</dbReference>
<dbReference type="PANTHER" id="PTHR10625">
    <property type="entry name" value="HISTONE DEACETYLASE HDAC1-RELATED"/>
    <property type="match status" value="1"/>
</dbReference>
<dbReference type="Pfam" id="PF00850">
    <property type="entry name" value="Hist_deacetyl"/>
    <property type="match status" value="1"/>
</dbReference>
<dbReference type="InterPro" id="IPR023801">
    <property type="entry name" value="His_deacetylse_dom"/>
</dbReference>
<keyword evidence="4" id="KW-1185">Reference proteome</keyword>
<feature type="domain" description="Histone deacetylase" evidence="2">
    <location>
        <begin position="20"/>
        <end position="315"/>
    </location>
</feature>
<gene>
    <name evidence="3" type="ORF">CSEC_0945</name>
</gene>
<dbReference type="OrthoDB" id="9808367at2"/>
<dbReference type="Proteomes" id="UP000031552">
    <property type="component" value="Unassembled WGS sequence"/>
</dbReference>
<dbReference type="GO" id="GO:0040029">
    <property type="term" value="P:epigenetic regulation of gene expression"/>
    <property type="evidence" value="ECO:0007669"/>
    <property type="project" value="TreeGrafter"/>
</dbReference>